<dbReference type="InterPro" id="IPR020084">
    <property type="entry name" value="NUDIX_hydrolase_CS"/>
</dbReference>
<name>A0A2G9UYA4_TELCI</name>
<keyword evidence="5" id="KW-1185">Reference proteome</keyword>
<dbReference type="Gene3D" id="3.40.630.30">
    <property type="match status" value="1"/>
</dbReference>
<feature type="domain" description="Nudix hydrolase" evidence="3">
    <location>
        <begin position="60"/>
        <end position="195"/>
    </location>
</feature>
<organism evidence="4 5">
    <name type="scientific">Teladorsagia circumcincta</name>
    <name type="common">Brown stomach worm</name>
    <name type="synonym">Ostertagia circumcincta</name>
    <dbReference type="NCBI Taxonomy" id="45464"/>
    <lineage>
        <taxon>Eukaryota</taxon>
        <taxon>Metazoa</taxon>
        <taxon>Ecdysozoa</taxon>
        <taxon>Nematoda</taxon>
        <taxon>Chromadorea</taxon>
        <taxon>Rhabditida</taxon>
        <taxon>Rhabditina</taxon>
        <taxon>Rhabditomorpha</taxon>
        <taxon>Strongyloidea</taxon>
        <taxon>Trichostrongylidae</taxon>
        <taxon>Teladorsagia</taxon>
    </lineage>
</organism>
<evidence type="ECO:0000259" key="3">
    <source>
        <dbReference type="PROSITE" id="PS51462"/>
    </source>
</evidence>
<dbReference type="Pfam" id="PF18290">
    <property type="entry name" value="Nudix_hydro"/>
    <property type="match status" value="1"/>
</dbReference>
<dbReference type="EMBL" id="KZ345164">
    <property type="protein sequence ID" value="PIO75221.1"/>
    <property type="molecule type" value="Genomic_DNA"/>
</dbReference>
<accession>A0A2G9UYA4</accession>
<dbReference type="GO" id="GO:0035529">
    <property type="term" value="F:NADH pyrophosphatase activity"/>
    <property type="evidence" value="ECO:0007669"/>
    <property type="project" value="TreeGrafter"/>
</dbReference>
<dbReference type="PROSITE" id="PS00893">
    <property type="entry name" value="NUDIX_BOX"/>
    <property type="match status" value="1"/>
</dbReference>
<comment type="similarity">
    <text evidence="1">Belongs to the Nudix hydrolase family.</text>
</comment>
<dbReference type="PROSITE" id="PS51462">
    <property type="entry name" value="NUDIX"/>
    <property type="match status" value="1"/>
</dbReference>
<gene>
    <name evidence="4" type="ORF">TELCIR_02743</name>
</gene>
<dbReference type="InterPro" id="IPR040618">
    <property type="entry name" value="Pre-Nudix"/>
</dbReference>
<evidence type="ECO:0000256" key="1">
    <source>
        <dbReference type="ARBA" id="ARBA00005582"/>
    </source>
</evidence>
<dbReference type="GO" id="GO:0051287">
    <property type="term" value="F:NAD binding"/>
    <property type="evidence" value="ECO:0007669"/>
    <property type="project" value="TreeGrafter"/>
</dbReference>
<dbReference type="AlphaFoldDB" id="A0A2G9UYA4"/>
<dbReference type="PANTHER" id="PTHR13994:SF13">
    <property type="entry name" value="FI03680P"/>
    <property type="match status" value="1"/>
</dbReference>
<dbReference type="Proteomes" id="UP000230423">
    <property type="component" value="Unassembled WGS sequence"/>
</dbReference>
<dbReference type="InterPro" id="IPR015797">
    <property type="entry name" value="NUDIX_hydrolase-like_dom_sf"/>
</dbReference>
<dbReference type="SUPFAM" id="SSF55811">
    <property type="entry name" value="Nudix"/>
    <property type="match status" value="1"/>
</dbReference>
<dbReference type="OrthoDB" id="5861827at2759"/>
<keyword evidence="2 4" id="KW-0378">Hydrolase</keyword>
<dbReference type="InterPro" id="IPR003293">
    <property type="entry name" value="Nudix_hydrolase6-like"/>
</dbReference>
<evidence type="ECO:0000313" key="5">
    <source>
        <dbReference type="Proteomes" id="UP000230423"/>
    </source>
</evidence>
<proteinExistence type="inferred from homology"/>
<dbReference type="GO" id="GO:0047631">
    <property type="term" value="F:ADP-ribose diphosphatase activity"/>
    <property type="evidence" value="ECO:0007669"/>
    <property type="project" value="TreeGrafter"/>
</dbReference>
<protein>
    <submittedName>
        <fullName evidence="4">Hydrolase, NUDIX family</fullName>
    </submittedName>
</protein>
<dbReference type="PANTHER" id="PTHR13994">
    <property type="entry name" value="NUDIX HYDROLASE RELATED"/>
    <property type="match status" value="1"/>
</dbReference>
<dbReference type="InterPro" id="IPR000086">
    <property type="entry name" value="NUDIX_hydrolase_dom"/>
</dbReference>
<sequence length="203" mass="23225">MAKTVEHWKTTGIKGAWVLISLKDCHVVPDLDELGFTLLHASKRELTMTLWLGEEPSQLPPHVSVCGMVLDADGRVLMVRERRRKLKWKFPGGMAEPNEHLHKTAEREVREETGIIARAESFISVRNFKSTSMVLPYEVNPYGDAVVNTKALSRDVVKNRFTEEIIETYSKLISEVWRKEALNNTSVEIPLGIRRSFDMHQEV</sequence>
<evidence type="ECO:0000256" key="2">
    <source>
        <dbReference type="ARBA" id="ARBA00022801"/>
    </source>
</evidence>
<dbReference type="Gene3D" id="3.90.79.10">
    <property type="entry name" value="Nucleoside Triphosphate Pyrophosphohydrolase"/>
    <property type="match status" value="1"/>
</dbReference>
<reference evidence="4 5" key="1">
    <citation type="submission" date="2015-09" db="EMBL/GenBank/DDBJ databases">
        <title>Draft genome of the parasitic nematode Teladorsagia circumcincta isolate WARC Sus (inbred).</title>
        <authorList>
            <person name="Mitreva M."/>
        </authorList>
    </citation>
    <scope>NUCLEOTIDE SEQUENCE [LARGE SCALE GENOMIC DNA]</scope>
    <source>
        <strain evidence="4 5">S</strain>
    </source>
</reference>
<evidence type="ECO:0000313" key="4">
    <source>
        <dbReference type="EMBL" id="PIO75221.1"/>
    </source>
</evidence>
<dbReference type="Pfam" id="PF00293">
    <property type="entry name" value="NUDIX"/>
    <property type="match status" value="1"/>
</dbReference>